<dbReference type="Pfam" id="PF01882">
    <property type="entry name" value="DUF58"/>
    <property type="match status" value="1"/>
</dbReference>
<evidence type="ECO:0000313" key="4">
    <source>
        <dbReference type="Proteomes" id="UP000292927"/>
    </source>
</evidence>
<keyword evidence="4" id="KW-1185">Reference proteome</keyword>
<evidence type="ECO:0000256" key="1">
    <source>
        <dbReference type="SAM" id="Phobius"/>
    </source>
</evidence>
<dbReference type="AlphaFoldDB" id="A0A4V2F865"/>
<feature type="transmembrane region" description="Helical" evidence="1">
    <location>
        <begin position="26"/>
        <end position="52"/>
    </location>
</feature>
<reference evidence="3 4" key="1">
    <citation type="submission" date="2019-02" db="EMBL/GenBank/DDBJ databases">
        <title>Genomic Encyclopedia of Type Strains, Phase IV (KMG-IV): sequencing the most valuable type-strain genomes for metagenomic binning, comparative biology and taxonomic classification.</title>
        <authorList>
            <person name="Goeker M."/>
        </authorList>
    </citation>
    <scope>NUCLEOTIDE SEQUENCE [LARGE SCALE GENOMIC DNA]</scope>
    <source>
        <strain evidence="3 4">DSM 29486</strain>
    </source>
</reference>
<keyword evidence="1" id="KW-0812">Transmembrane</keyword>
<feature type="domain" description="DUF58" evidence="2">
    <location>
        <begin position="199"/>
        <end position="243"/>
    </location>
</feature>
<sequence length="397" mass="44525">MRKNFGYFLLLLPVLAAVLFLYDDPVVWVFAGSALLAPVVSLIQLVLTVPFVRAEAALSGQEAETGQEIKLSLYLENDSVFPVVSGWVLLKIRGSEGKVFCKKKIPVQIPPRGSVRAETVFSCSYCGVLKLSAARICCSDFIRLFVFSKHIRKGEAELAVLPPALPVQMGISRAASLFQGDAQEYDPNRPGNDPAEVFDVHEYMPGDRLQQVHWKLSARGEELLVKDFSRPVDCPVLLLADMPGKGMSPEEFDGIVRTVMSLSAGLTAEKCPHQICWPSEVENQMEERTVRGEEDTYVWGEQVIRQNFTYQFPPLVRALENGMIRKQFHHIYLITGRPDGEAVRILECLPYPGARTVLEVSPISAQGPSRESGRQVEWRWIQLSRTEDCLKELYLEV</sequence>
<dbReference type="Proteomes" id="UP000292927">
    <property type="component" value="Unassembled WGS sequence"/>
</dbReference>
<accession>A0A4V2F865</accession>
<dbReference type="OrthoDB" id="9778037at2"/>
<dbReference type="PANTHER" id="PTHR34351">
    <property type="entry name" value="SLR1927 PROTEIN-RELATED"/>
    <property type="match status" value="1"/>
</dbReference>
<protein>
    <submittedName>
        <fullName evidence="3">Uncharacterized protein DUF58</fullName>
    </submittedName>
</protein>
<evidence type="ECO:0000259" key="2">
    <source>
        <dbReference type="Pfam" id="PF01882"/>
    </source>
</evidence>
<proteinExistence type="predicted"/>
<dbReference type="InterPro" id="IPR002881">
    <property type="entry name" value="DUF58"/>
</dbReference>
<evidence type="ECO:0000313" key="3">
    <source>
        <dbReference type="EMBL" id="RZT02337.1"/>
    </source>
</evidence>
<dbReference type="RefSeq" id="WP_130432627.1">
    <property type="nucleotide sequence ID" value="NZ_SGXF01000001.1"/>
</dbReference>
<comment type="caution">
    <text evidence="3">The sequence shown here is derived from an EMBL/GenBank/DDBJ whole genome shotgun (WGS) entry which is preliminary data.</text>
</comment>
<keyword evidence="1" id="KW-1133">Transmembrane helix</keyword>
<dbReference type="EMBL" id="SGXF01000001">
    <property type="protein sequence ID" value="RZT02337.1"/>
    <property type="molecule type" value="Genomic_DNA"/>
</dbReference>
<keyword evidence="1" id="KW-0472">Membrane</keyword>
<organism evidence="3 4">
    <name type="scientific">Cuneatibacter caecimuris</name>
    <dbReference type="NCBI Taxonomy" id="1796618"/>
    <lineage>
        <taxon>Bacteria</taxon>
        <taxon>Bacillati</taxon>
        <taxon>Bacillota</taxon>
        <taxon>Clostridia</taxon>
        <taxon>Lachnospirales</taxon>
        <taxon>Lachnospiraceae</taxon>
        <taxon>Cuneatibacter</taxon>
    </lineage>
</organism>
<name>A0A4V2F865_9FIRM</name>
<gene>
    <name evidence="3" type="ORF">EV209_0450</name>
</gene>